<dbReference type="GO" id="GO:0035303">
    <property type="term" value="P:regulation of dephosphorylation"/>
    <property type="evidence" value="ECO:0007669"/>
    <property type="project" value="TreeGrafter"/>
</dbReference>
<dbReference type="EMBL" id="GFDF01003738">
    <property type="protein sequence ID" value="JAV10346.1"/>
    <property type="molecule type" value="Transcribed_RNA"/>
</dbReference>
<dbReference type="InterPro" id="IPR038511">
    <property type="entry name" value="TAP42/TAP46-like_sf"/>
</dbReference>
<dbReference type="AlphaFoldDB" id="A0A1L8DV95"/>
<organism evidence="3">
    <name type="scientific">Nyssomyia neivai</name>
    <dbReference type="NCBI Taxonomy" id="330878"/>
    <lineage>
        <taxon>Eukaryota</taxon>
        <taxon>Metazoa</taxon>
        <taxon>Ecdysozoa</taxon>
        <taxon>Arthropoda</taxon>
        <taxon>Hexapoda</taxon>
        <taxon>Insecta</taxon>
        <taxon>Pterygota</taxon>
        <taxon>Neoptera</taxon>
        <taxon>Endopterygota</taxon>
        <taxon>Diptera</taxon>
        <taxon>Nematocera</taxon>
        <taxon>Psychodoidea</taxon>
        <taxon>Psychodidae</taxon>
        <taxon>Nyssomyia</taxon>
    </lineage>
</organism>
<name>A0A1L8DV95_9DIPT</name>
<proteinExistence type="inferred from homology"/>
<comment type="similarity">
    <text evidence="1">Belongs to the IGBP1/TAP42 family.</text>
</comment>
<dbReference type="PANTHER" id="PTHR10933:SF9">
    <property type="entry name" value="IMMUNOGLOBULIN-BINDING PROTEIN 1"/>
    <property type="match status" value="1"/>
</dbReference>
<feature type="compositionally biased region" description="Pro residues" evidence="2">
    <location>
        <begin position="243"/>
        <end position="252"/>
    </location>
</feature>
<dbReference type="GO" id="GO:0005829">
    <property type="term" value="C:cytosol"/>
    <property type="evidence" value="ECO:0007669"/>
    <property type="project" value="TreeGrafter"/>
</dbReference>
<dbReference type="Pfam" id="PF04177">
    <property type="entry name" value="TAP42"/>
    <property type="match status" value="1"/>
</dbReference>
<dbReference type="FunFam" id="1.25.40.540:FF:000003">
    <property type="entry name" value="Immunoglobulin (CD79A)-binding protein 1"/>
    <property type="match status" value="1"/>
</dbReference>
<feature type="region of interest" description="Disordered" evidence="2">
    <location>
        <begin position="234"/>
        <end position="253"/>
    </location>
</feature>
<dbReference type="PANTHER" id="PTHR10933">
    <property type="entry name" value="IMMUNOGLOBULIN-BINDING PROTEIN 1"/>
    <property type="match status" value="1"/>
</dbReference>
<sequence length="357" mass="40564">MSSLEGEDEQLSRSLDDIFQEGHTSLQNLDKRSDPTNSPEFQAEIRRCMKLFEDSTRLVSAIGMFSSNERYEEIPTNHLKYLLLPYFLAQLTQKLCGGDRGEIVNAAEVYYTDFLKRCADYGLAEGVPQVVARSAGEGQGGEMAMLMRMAEGQGGEMAMLMRMAEGRNAKMQKFQQKKELQERIAEIKVAMEREDVDEDQQREFYVKMIKSCAMECEDDLASVAMEKEMLEFGSKRGNQEQVKPPPRGPPLKPVIITRDAVQQAVYGRGYPSLPTMTVQDFYDQRVAEGIFPDPSKAPPEQKGKSLQNMTTEDDEKEAMEKEKLQEADDVDYLARARGMDEFKDEVRRGDGNRHNRS</sequence>
<reference evidence="3" key="1">
    <citation type="submission" date="2016-12" db="EMBL/GenBank/DDBJ databases">
        <title>An insight into the sialome and mialome of the sand fly, Nyssomyia neivai.</title>
        <authorList>
            <person name="Sebastian V."/>
            <person name="Goulart T.M."/>
            <person name="Oliveira W."/>
            <person name="Calvo E."/>
            <person name="Oliveira L.F."/>
            <person name="Pinto M.C."/>
            <person name="Rosselino A.M."/>
            <person name="Ribeiro J.M."/>
        </authorList>
    </citation>
    <scope>NUCLEOTIDE SEQUENCE</scope>
</reference>
<accession>A0A1L8DV95</accession>
<dbReference type="GO" id="GO:0051721">
    <property type="term" value="F:protein phosphatase 2A binding"/>
    <property type="evidence" value="ECO:0007669"/>
    <property type="project" value="TreeGrafter"/>
</dbReference>
<dbReference type="Gene3D" id="1.25.40.540">
    <property type="entry name" value="TAP42-like family"/>
    <property type="match status" value="1"/>
</dbReference>
<evidence type="ECO:0000313" key="3">
    <source>
        <dbReference type="EMBL" id="JAV10346.1"/>
    </source>
</evidence>
<protein>
    <submittedName>
        <fullName evidence="3">Putative tap42-like family</fullName>
    </submittedName>
</protein>
<dbReference type="GO" id="GO:0009966">
    <property type="term" value="P:regulation of signal transduction"/>
    <property type="evidence" value="ECO:0007669"/>
    <property type="project" value="InterPro"/>
</dbReference>
<evidence type="ECO:0000256" key="1">
    <source>
        <dbReference type="ARBA" id="ARBA00034730"/>
    </source>
</evidence>
<evidence type="ECO:0000256" key="2">
    <source>
        <dbReference type="SAM" id="MobiDB-lite"/>
    </source>
</evidence>
<feature type="region of interest" description="Disordered" evidence="2">
    <location>
        <begin position="289"/>
        <end position="357"/>
    </location>
</feature>
<dbReference type="InterPro" id="IPR007304">
    <property type="entry name" value="TAP46-like"/>
</dbReference>
<feature type="compositionally biased region" description="Basic and acidic residues" evidence="2">
    <location>
        <begin position="318"/>
        <end position="357"/>
    </location>
</feature>